<evidence type="ECO:0000256" key="2">
    <source>
        <dbReference type="ARBA" id="ARBA00023125"/>
    </source>
</evidence>
<comment type="caution">
    <text evidence="5">The sequence shown here is derived from an EMBL/GenBank/DDBJ whole genome shotgun (WGS) entry which is preliminary data.</text>
</comment>
<dbReference type="Proteomes" id="UP000656813">
    <property type="component" value="Unassembled WGS sequence"/>
</dbReference>
<dbReference type="SUPFAM" id="SSF51215">
    <property type="entry name" value="Regulatory protein AraC"/>
    <property type="match status" value="1"/>
</dbReference>
<gene>
    <name evidence="5" type="ORF">GCM10007096_05590</name>
</gene>
<dbReference type="SMART" id="SM00342">
    <property type="entry name" value="HTH_ARAC"/>
    <property type="match status" value="1"/>
</dbReference>
<dbReference type="PROSITE" id="PS01124">
    <property type="entry name" value="HTH_ARAC_FAMILY_2"/>
    <property type="match status" value="1"/>
</dbReference>
<evidence type="ECO:0000256" key="1">
    <source>
        <dbReference type="ARBA" id="ARBA00023015"/>
    </source>
</evidence>
<feature type="domain" description="HTH araC/xylS-type" evidence="4">
    <location>
        <begin position="192"/>
        <end position="292"/>
    </location>
</feature>
<reference evidence="5" key="1">
    <citation type="journal article" date="2014" name="Int. J. Syst. Evol. Microbiol.">
        <title>Complete genome sequence of Corynebacterium casei LMG S-19264T (=DSM 44701T), isolated from a smear-ripened cheese.</title>
        <authorList>
            <consortium name="US DOE Joint Genome Institute (JGI-PGF)"/>
            <person name="Walter F."/>
            <person name="Albersmeier A."/>
            <person name="Kalinowski J."/>
            <person name="Ruckert C."/>
        </authorList>
    </citation>
    <scope>NUCLEOTIDE SEQUENCE</scope>
    <source>
        <strain evidence="5">CGMCC 1.12777</strain>
    </source>
</reference>
<keyword evidence="6" id="KW-1185">Reference proteome</keyword>
<dbReference type="InterPro" id="IPR018062">
    <property type="entry name" value="HTH_AraC-typ_CS"/>
</dbReference>
<dbReference type="Pfam" id="PF02311">
    <property type="entry name" value="AraC_binding"/>
    <property type="match status" value="1"/>
</dbReference>
<dbReference type="InterPro" id="IPR020449">
    <property type="entry name" value="Tscrpt_reg_AraC-type_HTH"/>
</dbReference>
<dbReference type="InterPro" id="IPR018060">
    <property type="entry name" value="HTH_AraC"/>
</dbReference>
<dbReference type="InterPro" id="IPR009057">
    <property type="entry name" value="Homeodomain-like_sf"/>
</dbReference>
<dbReference type="GO" id="GO:0043565">
    <property type="term" value="F:sequence-specific DNA binding"/>
    <property type="evidence" value="ECO:0007669"/>
    <property type="project" value="InterPro"/>
</dbReference>
<evidence type="ECO:0000313" key="6">
    <source>
        <dbReference type="Proteomes" id="UP000656813"/>
    </source>
</evidence>
<dbReference type="EMBL" id="BMFV01000002">
    <property type="protein sequence ID" value="GGH75894.1"/>
    <property type="molecule type" value="Genomic_DNA"/>
</dbReference>
<dbReference type="CDD" id="cd02209">
    <property type="entry name" value="cupin_XRE_C"/>
    <property type="match status" value="1"/>
</dbReference>
<proteinExistence type="predicted"/>
<dbReference type="PRINTS" id="PR00032">
    <property type="entry name" value="HTHARAC"/>
</dbReference>
<dbReference type="SUPFAM" id="SSF46689">
    <property type="entry name" value="Homeodomain-like"/>
    <property type="match status" value="2"/>
</dbReference>
<reference evidence="5" key="2">
    <citation type="submission" date="2020-09" db="EMBL/GenBank/DDBJ databases">
        <authorList>
            <person name="Sun Q."/>
            <person name="Zhou Y."/>
        </authorList>
    </citation>
    <scope>NUCLEOTIDE SEQUENCE</scope>
    <source>
        <strain evidence="5">CGMCC 1.12777</strain>
    </source>
</reference>
<dbReference type="GO" id="GO:0003700">
    <property type="term" value="F:DNA-binding transcription factor activity"/>
    <property type="evidence" value="ECO:0007669"/>
    <property type="project" value="InterPro"/>
</dbReference>
<evidence type="ECO:0000256" key="3">
    <source>
        <dbReference type="ARBA" id="ARBA00023163"/>
    </source>
</evidence>
<sequence length="296" mass="33749">MTQTTVRIGPLFNLHPTVNFANQMVTFPGQEWGPRTIPDCQLLYVISGKAELYLGSQQFHLSSGDTIFYGPNSPHHLISSRLDPMTFASVHYSWDQSSIDPIHPDYGIRYHGAWTLDQPPENYSIEVNGYGELIFPHYITSSAVEDLFLQIVREYRSEGPGYPLVLRGLLIQLLTAILRQQIKGQHSPIALKKIAPALEAIRNEENFNWKMEDLAAICGYHPTYFAQLFKEATGQSPKHYLMQERIRKAKFLLLEESGVNEVAINLGYSSPHYFCRNFKEITGLTPTEFKRRSAEL</sequence>
<dbReference type="PROSITE" id="PS00041">
    <property type="entry name" value="HTH_ARAC_FAMILY_1"/>
    <property type="match status" value="2"/>
</dbReference>
<dbReference type="AlphaFoldDB" id="A0A8J2ZSM1"/>
<dbReference type="Gene3D" id="2.60.120.10">
    <property type="entry name" value="Jelly Rolls"/>
    <property type="match status" value="1"/>
</dbReference>
<dbReference type="PANTHER" id="PTHR43280:SF11">
    <property type="entry name" value="RCS-SPECIFIC HTH-TYPE TRANSCRIPTIONAL ACTIVATOR RCLR"/>
    <property type="match status" value="1"/>
</dbReference>
<keyword evidence="2" id="KW-0238">DNA-binding</keyword>
<dbReference type="RefSeq" id="WP_188495854.1">
    <property type="nucleotide sequence ID" value="NZ_BMFV01000002.1"/>
</dbReference>
<protein>
    <recommendedName>
        <fullName evidence="4">HTH araC/xylS-type domain-containing protein</fullName>
    </recommendedName>
</protein>
<dbReference type="Gene3D" id="1.10.10.60">
    <property type="entry name" value="Homeodomain-like"/>
    <property type="match status" value="2"/>
</dbReference>
<dbReference type="InterPro" id="IPR037923">
    <property type="entry name" value="HTH-like"/>
</dbReference>
<evidence type="ECO:0000259" key="4">
    <source>
        <dbReference type="PROSITE" id="PS01124"/>
    </source>
</evidence>
<keyword evidence="1" id="KW-0805">Transcription regulation</keyword>
<evidence type="ECO:0000313" key="5">
    <source>
        <dbReference type="EMBL" id="GGH75894.1"/>
    </source>
</evidence>
<dbReference type="InterPro" id="IPR014710">
    <property type="entry name" value="RmlC-like_jellyroll"/>
</dbReference>
<name>A0A8J2ZSM1_9BACL</name>
<organism evidence="5 6">
    <name type="scientific">Pullulanibacillus pueri</name>
    <dbReference type="NCBI Taxonomy" id="1437324"/>
    <lineage>
        <taxon>Bacteria</taxon>
        <taxon>Bacillati</taxon>
        <taxon>Bacillota</taxon>
        <taxon>Bacilli</taxon>
        <taxon>Bacillales</taxon>
        <taxon>Sporolactobacillaceae</taxon>
        <taxon>Pullulanibacillus</taxon>
    </lineage>
</organism>
<dbReference type="Pfam" id="PF12833">
    <property type="entry name" value="HTH_18"/>
    <property type="match status" value="1"/>
</dbReference>
<dbReference type="PANTHER" id="PTHR43280">
    <property type="entry name" value="ARAC-FAMILY TRANSCRIPTIONAL REGULATOR"/>
    <property type="match status" value="1"/>
</dbReference>
<accession>A0A8J2ZSM1</accession>
<keyword evidence="3" id="KW-0804">Transcription</keyword>
<dbReference type="InterPro" id="IPR003313">
    <property type="entry name" value="AraC-bd"/>
</dbReference>